<evidence type="ECO:0000313" key="2">
    <source>
        <dbReference type="EMBL" id="RYB04695.1"/>
    </source>
</evidence>
<reference evidence="2 3" key="2">
    <citation type="submission" date="2019-02" db="EMBL/GenBank/DDBJ databases">
        <title>'Lichenibacterium ramalinii' gen. nov. sp. nov., 'Lichenibacterium minor' gen. nov. sp. nov.</title>
        <authorList>
            <person name="Pankratov T."/>
        </authorList>
    </citation>
    <scope>NUCLEOTIDE SEQUENCE [LARGE SCALE GENOMIC DNA]</scope>
    <source>
        <strain evidence="2 3">RmlP001</strain>
    </source>
</reference>
<keyword evidence="3" id="KW-1185">Reference proteome</keyword>
<organism evidence="2 3">
    <name type="scientific">Lichenibacterium ramalinae</name>
    <dbReference type="NCBI Taxonomy" id="2316527"/>
    <lineage>
        <taxon>Bacteria</taxon>
        <taxon>Pseudomonadati</taxon>
        <taxon>Pseudomonadota</taxon>
        <taxon>Alphaproteobacteria</taxon>
        <taxon>Hyphomicrobiales</taxon>
        <taxon>Lichenihabitantaceae</taxon>
        <taxon>Lichenibacterium</taxon>
    </lineage>
</organism>
<dbReference type="OrthoDB" id="9794556at2"/>
<feature type="domain" description="DUF58" evidence="1">
    <location>
        <begin position="60"/>
        <end position="263"/>
    </location>
</feature>
<dbReference type="AlphaFoldDB" id="A0A4Q2REL9"/>
<sequence length="322" mass="34009">MAQQARTTPSGPGPHTTRAALDLARRLPDLAVSAREAASSVMHGVHGRRRSGVGEAFWQFRPFTAGESVARIDWRRSARDDRTYVREREWEAAQTVWLWMDRSPSMDFASDLARATKRDRALVLGLATADLLVRGGERVALLGLSRPVAARNVVDRFAEALSGPDGARTAADELPPAEPLPARSRALLVGDWLSDAEAVAGRIAALAAAGALGHVIAVCDPVEETFPFAGHVEFADTDGPARLRLGQAASLRQTYLAKLAVHRDSIAEACRRQGWTFAVHRTDRPATEALLRLATLLADGGGSAAATGGSAAATGGSAAATG</sequence>
<gene>
    <name evidence="2" type="ORF">D3272_12180</name>
</gene>
<accession>A0A4Q2REL9</accession>
<proteinExistence type="predicted"/>
<dbReference type="RefSeq" id="WP_129219455.1">
    <property type="nucleotide sequence ID" value="NZ_QYBC01000009.1"/>
</dbReference>
<dbReference type="Proteomes" id="UP000289411">
    <property type="component" value="Unassembled WGS sequence"/>
</dbReference>
<dbReference type="InterPro" id="IPR002881">
    <property type="entry name" value="DUF58"/>
</dbReference>
<dbReference type="Pfam" id="PF01882">
    <property type="entry name" value="DUF58"/>
    <property type="match status" value="1"/>
</dbReference>
<comment type="caution">
    <text evidence="2">The sequence shown here is derived from an EMBL/GenBank/DDBJ whole genome shotgun (WGS) entry which is preliminary data.</text>
</comment>
<name>A0A4Q2REL9_9HYPH</name>
<reference evidence="2 3" key="1">
    <citation type="submission" date="2018-09" db="EMBL/GenBank/DDBJ databases">
        <authorList>
            <person name="Grouzdev D.S."/>
            <person name="Krutkina M.S."/>
        </authorList>
    </citation>
    <scope>NUCLEOTIDE SEQUENCE [LARGE SCALE GENOMIC DNA]</scope>
    <source>
        <strain evidence="2 3">RmlP001</strain>
    </source>
</reference>
<dbReference type="PANTHER" id="PTHR33608:SF6">
    <property type="entry name" value="BLL2464 PROTEIN"/>
    <property type="match status" value="1"/>
</dbReference>
<dbReference type="PANTHER" id="PTHR33608">
    <property type="entry name" value="BLL2464 PROTEIN"/>
    <property type="match status" value="1"/>
</dbReference>
<evidence type="ECO:0000313" key="3">
    <source>
        <dbReference type="Proteomes" id="UP000289411"/>
    </source>
</evidence>
<evidence type="ECO:0000259" key="1">
    <source>
        <dbReference type="Pfam" id="PF01882"/>
    </source>
</evidence>
<protein>
    <submittedName>
        <fullName evidence="2">DUF58 domain-containing protein</fullName>
    </submittedName>
</protein>
<dbReference type="EMBL" id="QYBC01000009">
    <property type="protein sequence ID" value="RYB04695.1"/>
    <property type="molecule type" value="Genomic_DNA"/>
</dbReference>